<dbReference type="Proteomes" id="UP000290572">
    <property type="component" value="Unassembled WGS sequence"/>
</dbReference>
<accession>A0A498L6U3</accession>
<organism evidence="1 2">
    <name type="scientific">Labeo rohita</name>
    <name type="common">Indian major carp</name>
    <name type="synonym">Cyprinus rohita</name>
    <dbReference type="NCBI Taxonomy" id="84645"/>
    <lineage>
        <taxon>Eukaryota</taxon>
        <taxon>Metazoa</taxon>
        <taxon>Chordata</taxon>
        <taxon>Craniata</taxon>
        <taxon>Vertebrata</taxon>
        <taxon>Euteleostomi</taxon>
        <taxon>Actinopterygii</taxon>
        <taxon>Neopterygii</taxon>
        <taxon>Teleostei</taxon>
        <taxon>Ostariophysi</taxon>
        <taxon>Cypriniformes</taxon>
        <taxon>Cyprinidae</taxon>
        <taxon>Labeoninae</taxon>
        <taxon>Labeonini</taxon>
        <taxon>Labeo</taxon>
    </lineage>
</organism>
<dbReference type="EMBL" id="QBIY01013489">
    <property type="protein sequence ID" value="RXN03153.1"/>
    <property type="molecule type" value="Genomic_DNA"/>
</dbReference>
<proteinExistence type="predicted"/>
<reference evidence="1 2" key="1">
    <citation type="submission" date="2018-03" db="EMBL/GenBank/DDBJ databases">
        <title>Draft genome sequence of Rohu Carp (Labeo rohita).</title>
        <authorList>
            <person name="Das P."/>
            <person name="Kushwaha B."/>
            <person name="Joshi C.G."/>
            <person name="Kumar D."/>
            <person name="Nagpure N.S."/>
            <person name="Sahoo L."/>
            <person name="Das S.P."/>
            <person name="Bit A."/>
            <person name="Patnaik S."/>
            <person name="Meher P.K."/>
            <person name="Jayasankar P."/>
            <person name="Koringa P.G."/>
            <person name="Patel N.V."/>
            <person name="Hinsu A.T."/>
            <person name="Kumar R."/>
            <person name="Pandey M."/>
            <person name="Agarwal S."/>
            <person name="Srivastava S."/>
            <person name="Singh M."/>
            <person name="Iquebal M.A."/>
            <person name="Jaiswal S."/>
            <person name="Angadi U.B."/>
            <person name="Kumar N."/>
            <person name="Raza M."/>
            <person name="Shah T.M."/>
            <person name="Rai A."/>
            <person name="Jena J.K."/>
        </authorList>
    </citation>
    <scope>NUCLEOTIDE SEQUENCE [LARGE SCALE GENOMIC DNA]</scope>
    <source>
        <strain evidence="1">DASCIFA01</strain>
        <tissue evidence="1">Testis</tissue>
    </source>
</reference>
<name>A0A498L6U3_LABRO</name>
<sequence length="89" mass="10072">MVVHHIQVSSSALNFDYRAESACVYSRTFNRGSSSALNFDYRAESACLLTYLQQRTSGDIVHINWSGLWSCSYHHIVADSDHNFIGIDQ</sequence>
<keyword evidence="2" id="KW-1185">Reference proteome</keyword>
<dbReference type="AlphaFoldDB" id="A0A498L6U3"/>
<protein>
    <submittedName>
        <fullName evidence="1">Uncharacterized protein</fullName>
    </submittedName>
</protein>
<comment type="caution">
    <text evidence="1">The sequence shown here is derived from an EMBL/GenBank/DDBJ whole genome shotgun (WGS) entry which is preliminary data.</text>
</comment>
<evidence type="ECO:0000313" key="1">
    <source>
        <dbReference type="EMBL" id="RXN03153.1"/>
    </source>
</evidence>
<evidence type="ECO:0000313" key="2">
    <source>
        <dbReference type="Proteomes" id="UP000290572"/>
    </source>
</evidence>
<gene>
    <name evidence="1" type="ORF">ROHU_034557</name>
</gene>